<protein>
    <recommendedName>
        <fullName evidence="1">Beta-ketoacyl synthase-like N-terminal domain-containing protein</fullName>
    </recommendedName>
</protein>
<reference evidence="2 3" key="1">
    <citation type="submission" date="2020-08" db="EMBL/GenBank/DDBJ databases">
        <title>Genomic Encyclopedia of Type Strains, Phase III (KMG-III): the genomes of soil and plant-associated and newly described type strains.</title>
        <authorList>
            <person name="Whitman W."/>
        </authorList>
    </citation>
    <scope>NUCLEOTIDE SEQUENCE [LARGE SCALE GENOMIC DNA]</scope>
    <source>
        <strain evidence="2 3">CECT 8897</strain>
    </source>
</reference>
<keyword evidence="3" id="KW-1185">Reference proteome</keyword>
<organism evidence="2 3">
    <name type="scientific">Pseudoduganella violacea</name>
    <dbReference type="NCBI Taxonomy" id="1715466"/>
    <lineage>
        <taxon>Bacteria</taxon>
        <taxon>Pseudomonadati</taxon>
        <taxon>Pseudomonadota</taxon>
        <taxon>Betaproteobacteria</taxon>
        <taxon>Burkholderiales</taxon>
        <taxon>Oxalobacteraceae</taxon>
        <taxon>Telluria group</taxon>
        <taxon>Pseudoduganella</taxon>
    </lineage>
</organism>
<comment type="caution">
    <text evidence="2">The sequence shown here is derived from an EMBL/GenBank/DDBJ whole genome shotgun (WGS) entry which is preliminary data.</text>
</comment>
<evidence type="ECO:0000313" key="2">
    <source>
        <dbReference type="EMBL" id="MBB3118915.1"/>
    </source>
</evidence>
<sequence length="199" mass="21253">MLRRRAAPLGKMALEAAYACLGEQRGIPMVFSSRHGDVARAVELLGQLAQGETLSPTAFGMAVHNATAGLFSIARSERANHVALAAGASSLEHAVIEACGLLADGAPQVLLVAADCPLPEVFGAFADCDEQPFAFAWLMAPAAAGGLRLSWEGCAAPEAARAVTEQGPGELDVLRFFLARQTELTRQAERRRWRWQRDV</sequence>
<proteinExistence type="predicted"/>
<accession>A0A7W5B9Y2</accession>
<dbReference type="EMBL" id="JACHXD010000004">
    <property type="protein sequence ID" value="MBB3118915.1"/>
    <property type="molecule type" value="Genomic_DNA"/>
</dbReference>
<evidence type="ECO:0000259" key="1">
    <source>
        <dbReference type="Pfam" id="PF13723"/>
    </source>
</evidence>
<dbReference type="AlphaFoldDB" id="A0A7W5B9Y2"/>
<dbReference type="InterPro" id="IPR014030">
    <property type="entry name" value="Ketoacyl_synth_N"/>
</dbReference>
<dbReference type="Proteomes" id="UP000541535">
    <property type="component" value="Unassembled WGS sequence"/>
</dbReference>
<gene>
    <name evidence="2" type="ORF">FHS03_001960</name>
</gene>
<dbReference type="Pfam" id="PF13723">
    <property type="entry name" value="Ketoacyl-synt_2"/>
    <property type="match status" value="1"/>
</dbReference>
<feature type="domain" description="Beta-ketoacyl synthase-like N-terminal" evidence="1">
    <location>
        <begin position="1"/>
        <end position="196"/>
    </location>
</feature>
<evidence type="ECO:0000313" key="3">
    <source>
        <dbReference type="Proteomes" id="UP000541535"/>
    </source>
</evidence>
<name>A0A7W5B9Y2_9BURK</name>